<dbReference type="AlphaFoldDB" id="A0A947GFV2"/>
<dbReference type="RefSeq" id="WP_261969629.1">
    <property type="nucleotide sequence ID" value="NZ_JAHHZF010000008.1"/>
</dbReference>
<feature type="transmembrane region" description="Helical" evidence="2">
    <location>
        <begin position="25"/>
        <end position="44"/>
    </location>
</feature>
<name>A0A947GFV2_9HYPH</name>
<dbReference type="Proteomes" id="UP000766595">
    <property type="component" value="Unassembled WGS sequence"/>
</dbReference>
<evidence type="ECO:0000313" key="4">
    <source>
        <dbReference type="Proteomes" id="UP000766595"/>
    </source>
</evidence>
<proteinExistence type="predicted"/>
<feature type="compositionally biased region" description="Basic and acidic residues" evidence="1">
    <location>
        <begin position="83"/>
        <end position="93"/>
    </location>
</feature>
<comment type="caution">
    <text evidence="3">The sequence shown here is derived from an EMBL/GenBank/DDBJ whole genome shotgun (WGS) entry which is preliminary data.</text>
</comment>
<accession>A0A947GFV2</accession>
<keyword evidence="2" id="KW-1133">Transmembrane helix</keyword>
<protein>
    <submittedName>
        <fullName evidence="3">Uncharacterized protein</fullName>
    </submittedName>
</protein>
<gene>
    <name evidence="3" type="ORF">KL771_16410</name>
</gene>
<reference evidence="3 4" key="1">
    <citation type="submission" date="2021-06" db="EMBL/GenBank/DDBJ databases">
        <authorList>
            <person name="Grouzdev D.S."/>
            <person name="Koziaeva V."/>
        </authorList>
    </citation>
    <scope>NUCLEOTIDE SEQUENCE [LARGE SCALE GENOMIC DNA]</scope>
    <source>
        <strain evidence="3 4">22</strain>
    </source>
</reference>
<evidence type="ECO:0000313" key="3">
    <source>
        <dbReference type="EMBL" id="MBT9291050.1"/>
    </source>
</evidence>
<organism evidence="3 4">
    <name type="scientific">Prosthecodimorpha staleyi</name>
    <dbReference type="NCBI Taxonomy" id="2840188"/>
    <lineage>
        <taxon>Bacteria</taxon>
        <taxon>Pseudomonadati</taxon>
        <taxon>Pseudomonadota</taxon>
        <taxon>Alphaproteobacteria</taxon>
        <taxon>Hyphomicrobiales</taxon>
        <taxon>Ancalomicrobiaceae</taxon>
        <taxon>Prosthecodimorpha</taxon>
    </lineage>
</organism>
<dbReference type="EMBL" id="JAHHZF010000008">
    <property type="protein sequence ID" value="MBT9291050.1"/>
    <property type="molecule type" value="Genomic_DNA"/>
</dbReference>
<feature type="transmembrane region" description="Helical" evidence="2">
    <location>
        <begin position="51"/>
        <end position="74"/>
    </location>
</feature>
<sequence>MMVIACIALALVGMAAGLYLKIRGLAALALLALIVALPVSALHGETLGGTILNLIAFPIAVQVGYFVALVMRALRASPQVSPDRTRSPSDRVGLHIRPF</sequence>
<evidence type="ECO:0000256" key="1">
    <source>
        <dbReference type="SAM" id="MobiDB-lite"/>
    </source>
</evidence>
<evidence type="ECO:0000256" key="2">
    <source>
        <dbReference type="SAM" id="Phobius"/>
    </source>
</evidence>
<keyword evidence="2" id="KW-0472">Membrane</keyword>
<keyword evidence="2" id="KW-0812">Transmembrane</keyword>
<keyword evidence="4" id="KW-1185">Reference proteome</keyword>
<feature type="region of interest" description="Disordered" evidence="1">
    <location>
        <begin position="78"/>
        <end position="99"/>
    </location>
</feature>